<dbReference type="EMBL" id="LNQR01000037">
    <property type="protein sequence ID" value="KWT89798.1"/>
    <property type="molecule type" value="Genomic_DNA"/>
</dbReference>
<dbReference type="InterPro" id="IPR035644">
    <property type="entry name" value="MraZ_C"/>
</dbReference>
<dbReference type="SUPFAM" id="SSF89447">
    <property type="entry name" value="AbrB/MazE/MraZ-like"/>
    <property type="match status" value="1"/>
</dbReference>
<evidence type="ECO:0000256" key="7">
    <source>
        <dbReference type="HAMAP-Rule" id="MF_01008"/>
    </source>
</evidence>
<keyword evidence="9" id="KW-0131">Cell cycle</keyword>
<dbReference type="RefSeq" id="WP_236861558.1">
    <property type="nucleotide sequence ID" value="NZ_LNQR01000037.1"/>
</dbReference>
<proteinExistence type="inferred from homology"/>
<protein>
    <recommendedName>
        <fullName evidence="1 7">Transcriptional regulator MraZ</fullName>
    </recommendedName>
</protein>
<dbReference type="InterPro" id="IPR035642">
    <property type="entry name" value="MraZ_N"/>
</dbReference>
<keyword evidence="3" id="KW-0677">Repeat</keyword>
<dbReference type="GO" id="GO:0051301">
    <property type="term" value="P:cell division"/>
    <property type="evidence" value="ECO:0007669"/>
    <property type="project" value="UniProtKB-KW"/>
</dbReference>
<keyword evidence="9" id="KW-0132">Cell division</keyword>
<evidence type="ECO:0000256" key="1">
    <source>
        <dbReference type="ARBA" id="ARBA00013860"/>
    </source>
</evidence>
<dbReference type="InterPro" id="IPR020603">
    <property type="entry name" value="MraZ_dom"/>
</dbReference>
<dbReference type="NCBIfam" id="TIGR00242">
    <property type="entry name" value="division/cell wall cluster transcriptional repressor MraZ"/>
    <property type="match status" value="1"/>
</dbReference>
<gene>
    <name evidence="7" type="primary">mraZ</name>
    <name evidence="9" type="ORF">ASN18_1185</name>
</gene>
<comment type="subunit">
    <text evidence="7">Forms oligomers.</text>
</comment>
<evidence type="ECO:0000256" key="6">
    <source>
        <dbReference type="ARBA" id="ARBA00023163"/>
    </source>
</evidence>
<dbReference type="PANTHER" id="PTHR34701:SF1">
    <property type="entry name" value="TRANSCRIPTIONAL REGULATOR MRAZ"/>
    <property type="match status" value="1"/>
</dbReference>
<dbReference type="PANTHER" id="PTHR34701">
    <property type="entry name" value="TRANSCRIPTIONAL REGULATOR MRAZ"/>
    <property type="match status" value="1"/>
</dbReference>
<keyword evidence="10" id="KW-1185">Reference proteome</keyword>
<reference evidence="9 10" key="1">
    <citation type="submission" date="2015-11" db="EMBL/GenBank/DDBJ databases">
        <authorList>
            <person name="Lin W."/>
        </authorList>
    </citation>
    <scope>NUCLEOTIDE SEQUENCE [LARGE SCALE GENOMIC DNA]</scope>
    <source>
        <strain evidence="9 10">HCH-1</strain>
    </source>
</reference>
<dbReference type="InterPro" id="IPR003444">
    <property type="entry name" value="MraZ"/>
</dbReference>
<dbReference type="CDD" id="cd16320">
    <property type="entry name" value="MraZ_N"/>
    <property type="match status" value="1"/>
</dbReference>
<keyword evidence="6 7" id="KW-0804">Transcription</keyword>
<dbReference type="InterPro" id="IPR037914">
    <property type="entry name" value="SpoVT-AbrB_sf"/>
</dbReference>
<keyword evidence="2 7" id="KW-0963">Cytoplasm</keyword>
<evidence type="ECO:0000256" key="5">
    <source>
        <dbReference type="ARBA" id="ARBA00023125"/>
    </source>
</evidence>
<comment type="caution">
    <text evidence="9">The sequence shown here is derived from an EMBL/GenBank/DDBJ whole genome shotgun (WGS) entry which is preliminary data.</text>
</comment>
<keyword evidence="5 7" id="KW-0238">DNA-binding</keyword>
<evidence type="ECO:0000313" key="9">
    <source>
        <dbReference type="EMBL" id="KWT89798.1"/>
    </source>
</evidence>
<dbReference type="Proteomes" id="UP000060487">
    <property type="component" value="Unassembled WGS sequence"/>
</dbReference>
<evidence type="ECO:0000256" key="2">
    <source>
        <dbReference type="ARBA" id="ARBA00022490"/>
    </source>
</evidence>
<dbReference type="CDD" id="cd16321">
    <property type="entry name" value="MraZ_C"/>
    <property type="match status" value="1"/>
</dbReference>
<dbReference type="InterPro" id="IPR038619">
    <property type="entry name" value="MraZ_sf"/>
</dbReference>
<organism evidence="9 10">
    <name type="scientific">Candidatus Magnetominusculus xianensis</name>
    <dbReference type="NCBI Taxonomy" id="1748249"/>
    <lineage>
        <taxon>Bacteria</taxon>
        <taxon>Pseudomonadati</taxon>
        <taxon>Nitrospirota</taxon>
        <taxon>Nitrospiria</taxon>
        <taxon>Nitrospirales</taxon>
        <taxon>Nitrospiraceae</taxon>
        <taxon>Candidatus Magnetominusculus</taxon>
    </lineage>
</organism>
<comment type="similarity">
    <text evidence="7">Belongs to the MraZ family.</text>
</comment>
<evidence type="ECO:0000259" key="8">
    <source>
        <dbReference type="PROSITE" id="PS51740"/>
    </source>
</evidence>
<dbReference type="Pfam" id="PF02381">
    <property type="entry name" value="MraZ"/>
    <property type="match status" value="2"/>
</dbReference>
<evidence type="ECO:0000313" key="10">
    <source>
        <dbReference type="Proteomes" id="UP000060487"/>
    </source>
</evidence>
<keyword evidence="4 7" id="KW-0805">Transcription regulation</keyword>
<dbReference type="PROSITE" id="PS51740">
    <property type="entry name" value="SPOVT_ABRB"/>
    <property type="match status" value="2"/>
</dbReference>
<dbReference type="Gene3D" id="3.40.1550.20">
    <property type="entry name" value="Transcriptional regulator MraZ domain"/>
    <property type="match status" value="1"/>
</dbReference>
<feature type="domain" description="SpoVT-AbrB" evidence="8">
    <location>
        <begin position="85"/>
        <end position="130"/>
    </location>
</feature>
<evidence type="ECO:0000256" key="4">
    <source>
        <dbReference type="ARBA" id="ARBA00023015"/>
    </source>
</evidence>
<comment type="subcellular location">
    <subcellularLocation>
        <location evidence="7">Cytoplasm</location>
        <location evidence="7">Nucleoid</location>
    </subcellularLocation>
</comment>
<dbReference type="HAMAP" id="MF_01008">
    <property type="entry name" value="MraZ"/>
    <property type="match status" value="1"/>
</dbReference>
<accession>A0ABR5SHX7</accession>
<feature type="domain" description="SpoVT-AbrB" evidence="8">
    <location>
        <begin position="9"/>
        <end position="56"/>
    </location>
</feature>
<dbReference type="InterPro" id="IPR007159">
    <property type="entry name" value="SpoVT-AbrB_dom"/>
</dbReference>
<evidence type="ECO:0000256" key="3">
    <source>
        <dbReference type="ARBA" id="ARBA00022737"/>
    </source>
</evidence>
<sequence length="154" mass="17569">MESVGFIGRYNLRADDKGRVIVPASFRDIFKKSYGPKIYVTCAVRDKCLNIFPDAEWKALMTKVKEMPKAKESVKFFIRKVVSSAFECEIDKQGRLLVPPALREDAGISLNGEIIIAGATDRLEVWDRNLWVEKYMDIDDSVVAGYEEELADWI</sequence>
<name>A0ABR5SHX7_9BACT</name>